<dbReference type="Proteomes" id="UP001233999">
    <property type="component" value="Unassembled WGS sequence"/>
</dbReference>
<name>A0AAD7ZSU5_DIPPU</name>
<accession>A0AAD7ZSU5</accession>
<comment type="caution">
    <text evidence="1">The sequence shown here is derived from an EMBL/GenBank/DDBJ whole genome shotgun (WGS) entry which is preliminary data.</text>
</comment>
<reference evidence="1" key="2">
    <citation type="submission" date="2023-05" db="EMBL/GenBank/DDBJ databases">
        <authorList>
            <person name="Fouks B."/>
        </authorList>
    </citation>
    <scope>NUCLEOTIDE SEQUENCE</scope>
    <source>
        <strain evidence="1">Stay&amp;Tobe</strain>
        <tissue evidence="1">Testes</tissue>
    </source>
</reference>
<dbReference type="EMBL" id="JASPKZ010007266">
    <property type="protein sequence ID" value="KAJ9585497.1"/>
    <property type="molecule type" value="Genomic_DNA"/>
</dbReference>
<dbReference type="AlphaFoldDB" id="A0AAD7ZSU5"/>
<evidence type="ECO:0000313" key="2">
    <source>
        <dbReference type="Proteomes" id="UP001233999"/>
    </source>
</evidence>
<feature type="non-terminal residue" evidence="1">
    <location>
        <position position="1"/>
    </location>
</feature>
<reference evidence="1" key="1">
    <citation type="journal article" date="2023" name="IScience">
        <title>Live-bearing cockroach genome reveals convergent evolutionary mechanisms linked to viviparity in insects and beyond.</title>
        <authorList>
            <person name="Fouks B."/>
            <person name="Harrison M.C."/>
            <person name="Mikhailova A.A."/>
            <person name="Marchal E."/>
            <person name="English S."/>
            <person name="Carruthers M."/>
            <person name="Jennings E.C."/>
            <person name="Chiamaka E.L."/>
            <person name="Frigard R.A."/>
            <person name="Pippel M."/>
            <person name="Attardo G.M."/>
            <person name="Benoit J.B."/>
            <person name="Bornberg-Bauer E."/>
            <person name="Tobe S.S."/>
        </authorList>
    </citation>
    <scope>NUCLEOTIDE SEQUENCE</scope>
    <source>
        <strain evidence="1">Stay&amp;Tobe</strain>
    </source>
</reference>
<proteinExistence type="predicted"/>
<evidence type="ECO:0000313" key="1">
    <source>
        <dbReference type="EMBL" id="KAJ9585497.1"/>
    </source>
</evidence>
<feature type="non-terminal residue" evidence="1">
    <location>
        <position position="85"/>
    </location>
</feature>
<gene>
    <name evidence="1" type="ORF">L9F63_002698</name>
</gene>
<organism evidence="1 2">
    <name type="scientific">Diploptera punctata</name>
    <name type="common">Pacific beetle cockroach</name>
    <dbReference type="NCBI Taxonomy" id="6984"/>
    <lineage>
        <taxon>Eukaryota</taxon>
        <taxon>Metazoa</taxon>
        <taxon>Ecdysozoa</taxon>
        <taxon>Arthropoda</taxon>
        <taxon>Hexapoda</taxon>
        <taxon>Insecta</taxon>
        <taxon>Pterygota</taxon>
        <taxon>Neoptera</taxon>
        <taxon>Polyneoptera</taxon>
        <taxon>Dictyoptera</taxon>
        <taxon>Blattodea</taxon>
        <taxon>Blaberoidea</taxon>
        <taxon>Blaberidae</taxon>
        <taxon>Diplopterinae</taxon>
        <taxon>Diploptera</taxon>
    </lineage>
</organism>
<keyword evidence="2" id="KW-1185">Reference proteome</keyword>
<protein>
    <submittedName>
        <fullName evidence="1">Uncharacterized protein</fullName>
    </submittedName>
</protein>
<sequence length="85" mass="9982">EHRASPIIEQFIYFHDHAQIFPVTAERGTYIPPNWALVHSQYFDSFLLSVIWCESPILEFGLLLSLSILSLIFGYNDSWFRLHNL</sequence>